<proteinExistence type="predicted"/>
<name>N0BNA9_9EURY</name>
<dbReference type="OrthoDB" id="15347at2157"/>
<keyword evidence="3" id="KW-0479">Metal-binding</keyword>
<keyword evidence="7" id="KW-0411">Iron-sulfur</keyword>
<organism evidence="9 10">
    <name type="scientific">Archaeoglobus sulfaticallidus PM70-1</name>
    <dbReference type="NCBI Taxonomy" id="387631"/>
    <lineage>
        <taxon>Archaea</taxon>
        <taxon>Methanobacteriati</taxon>
        <taxon>Methanobacteriota</taxon>
        <taxon>Archaeoglobi</taxon>
        <taxon>Archaeoglobales</taxon>
        <taxon>Archaeoglobaceae</taxon>
        <taxon>Archaeoglobus</taxon>
    </lineage>
</organism>
<evidence type="ECO:0000256" key="4">
    <source>
        <dbReference type="ARBA" id="ARBA00022737"/>
    </source>
</evidence>
<evidence type="ECO:0000256" key="7">
    <source>
        <dbReference type="ARBA" id="ARBA00023014"/>
    </source>
</evidence>
<dbReference type="Proteomes" id="UP000013307">
    <property type="component" value="Chromosome"/>
</dbReference>
<dbReference type="SMART" id="SM00930">
    <property type="entry name" value="NIL"/>
    <property type="match status" value="1"/>
</dbReference>
<evidence type="ECO:0000256" key="6">
    <source>
        <dbReference type="ARBA" id="ARBA00023004"/>
    </source>
</evidence>
<evidence type="ECO:0000313" key="9">
    <source>
        <dbReference type="EMBL" id="AGK61795.1"/>
    </source>
</evidence>
<keyword evidence="4" id="KW-0677">Repeat</keyword>
<dbReference type="Pfam" id="PF09383">
    <property type="entry name" value="NIL"/>
    <property type="match status" value="1"/>
</dbReference>
<dbReference type="STRING" id="387631.Asulf_01824"/>
<dbReference type="InterPro" id="IPR017896">
    <property type="entry name" value="4Fe4S_Fe-S-bd"/>
</dbReference>
<evidence type="ECO:0000256" key="5">
    <source>
        <dbReference type="ARBA" id="ARBA00022982"/>
    </source>
</evidence>
<dbReference type="PANTHER" id="PTHR43687:SF6">
    <property type="entry name" value="L-ASPARTATE SEMIALDEHYDE SULFURTRANSFERASE IRON-SULFUR SUBUNIT"/>
    <property type="match status" value="1"/>
</dbReference>
<protein>
    <recommendedName>
        <fullName evidence="8">4Fe-4S ferredoxin-type domain-containing protein</fullName>
    </recommendedName>
</protein>
<dbReference type="SUPFAM" id="SSF54862">
    <property type="entry name" value="4Fe-4S ferredoxins"/>
    <property type="match status" value="1"/>
</dbReference>
<dbReference type="eggNOG" id="arCOG02460">
    <property type="taxonomic scope" value="Archaea"/>
</dbReference>
<dbReference type="GO" id="GO:0046872">
    <property type="term" value="F:metal ion binding"/>
    <property type="evidence" value="ECO:0007669"/>
    <property type="project" value="UniProtKB-KW"/>
</dbReference>
<keyword evidence="10" id="KW-1185">Reference proteome</keyword>
<feature type="domain" description="4Fe-4S ferredoxin-type" evidence="8">
    <location>
        <begin position="100"/>
        <end position="129"/>
    </location>
</feature>
<dbReference type="Gene3D" id="3.30.70.20">
    <property type="match status" value="2"/>
</dbReference>
<dbReference type="PROSITE" id="PS00198">
    <property type="entry name" value="4FE4S_FER_1"/>
    <property type="match status" value="2"/>
</dbReference>
<evidence type="ECO:0000313" key="10">
    <source>
        <dbReference type="Proteomes" id="UP000013307"/>
    </source>
</evidence>
<evidence type="ECO:0000256" key="3">
    <source>
        <dbReference type="ARBA" id="ARBA00022723"/>
    </source>
</evidence>
<dbReference type="PROSITE" id="PS51379">
    <property type="entry name" value="4FE4S_FER_2"/>
    <property type="match status" value="2"/>
</dbReference>
<evidence type="ECO:0000256" key="1">
    <source>
        <dbReference type="ARBA" id="ARBA00022448"/>
    </source>
</evidence>
<dbReference type="GO" id="GO:0016491">
    <property type="term" value="F:oxidoreductase activity"/>
    <property type="evidence" value="ECO:0007669"/>
    <property type="project" value="UniProtKB-ARBA"/>
</dbReference>
<reference evidence="9 10" key="1">
    <citation type="journal article" date="2013" name="Genome Announc.">
        <title>Complete Genome Sequence of the Thermophilic and Facultatively Chemolithoautotrophic Sulfate Reducer Archaeoglobus sulfaticallidus Strain PM70-1T.</title>
        <authorList>
            <person name="Stokke R."/>
            <person name="Hocking W.P."/>
            <person name="Steinsbu B.O."/>
            <person name="Steen I.H."/>
        </authorList>
    </citation>
    <scope>NUCLEOTIDE SEQUENCE [LARGE SCALE GENOMIC DNA]</scope>
    <source>
        <strain evidence="9">PM70-1</strain>
    </source>
</reference>
<dbReference type="GeneID" id="15393459"/>
<keyword evidence="1" id="KW-0813">Transport</keyword>
<dbReference type="EMBL" id="CP005290">
    <property type="protein sequence ID" value="AGK61795.1"/>
    <property type="molecule type" value="Genomic_DNA"/>
</dbReference>
<dbReference type="InterPro" id="IPR050572">
    <property type="entry name" value="Fe-S_Ferredoxin"/>
</dbReference>
<dbReference type="HOGENOM" id="CLU_152999_0_0_2"/>
<keyword evidence="5" id="KW-0249">Electron transport</keyword>
<dbReference type="Gene3D" id="3.30.70.260">
    <property type="match status" value="1"/>
</dbReference>
<evidence type="ECO:0000256" key="2">
    <source>
        <dbReference type="ARBA" id="ARBA00022485"/>
    </source>
</evidence>
<dbReference type="RefSeq" id="WP_015591393.1">
    <property type="nucleotide sequence ID" value="NC_021169.1"/>
</dbReference>
<accession>N0BNA9</accession>
<dbReference type="InterPro" id="IPR045865">
    <property type="entry name" value="ACT-like_dom_sf"/>
</dbReference>
<dbReference type="PANTHER" id="PTHR43687">
    <property type="entry name" value="ADENYLYLSULFATE REDUCTASE, BETA SUBUNIT"/>
    <property type="match status" value="1"/>
</dbReference>
<gene>
    <name evidence="9" type="ORF">Asulf_01824</name>
</gene>
<feature type="domain" description="4Fe-4S ferredoxin-type" evidence="8">
    <location>
        <begin position="70"/>
        <end position="99"/>
    </location>
</feature>
<dbReference type="Pfam" id="PF12838">
    <property type="entry name" value="Fer4_7"/>
    <property type="match status" value="1"/>
</dbReference>
<dbReference type="KEGG" id="ast:Asulf_01824"/>
<dbReference type="SUPFAM" id="SSF55021">
    <property type="entry name" value="ACT-like"/>
    <property type="match status" value="1"/>
</dbReference>
<sequence length="129" mass="14526">MMILLQFDSKTVREPVISQTTLEKKTLINIIRASVGAREGELIIEVDDSRADEIIEFIESKGVKVTKIYEKIIKDDEKCVHCGACISICPVEVFRLEYDYRVAADSERCVRCGVCVTVCPLKALELSKI</sequence>
<dbReference type="InterPro" id="IPR017900">
    <property type="entry name" value="4Fe4S_Fe_S_CS"/>
</dbReference>
<keyword evidence="6" id="KW-0408">Iron</keyword>
<evidence type="ECO:0000259" key="8">
    <source>
        <dbReference type="PROSITE" id="PS51379"/>
    </source>
</evidence>
<dbReference type="GO" id="GO:0051539">
    <property type="term" value="F:4 iron, 4 sulfur cluster binding"/>
    <property type="evidence" value="ECO:0007669"/>
    <property type="project" value="UniProtKB-KW"/>
</dbReference>
<dbReference type="InterPro" id="IPR018449">
    <property type="entry name" value="NIL_domain"/>
</dbReference>
<keyword evidence="2" id="KW-0004">4Fe-4S</keyword>
<dbReference type="AlphaFoldDB" id="N0BNA9"/>